<organism evidence="14 15">
    <name type="scientific">Halocynthiibacter styelae</name>
    <dbReference type="NCBI Taxonomy" id="2761955"/>
    <lineage>
        <taxon>Bacteria</taxon>
        <taxon>Pseudomonadati</taxon>
        <taxon>Pseudomonadota</taxon>
        <taxon>Alphaproteobacteria</taxon>
        <taxon>Rhodobacterales</taxon>
        <taxon>Paracoccaceae</taxon>
        <taxon>Halocynthiibacter</taxon>
    </lineage>
</organism>
<evidence type="ECO:0000256" key="3">
    <source>
        <dbReference type="ARBA" id="ARBA00022538"/>
    </source>
</evidence>
<feature type="transmembrane region" description="Helical" evidence="12">
    <location>
        <begin position="179"/>
        <end position="197"/>
    </location>
</feature>
<dbReference type="SUPFAM" id="SSF81324">
    <property type="entry name" value="Voltage-gated potassium channels"/>
    <property type="match status" value="1"/>
</dbReference>
<keyword evidence="4 12" id="KW-0812">Transmembrane</keyword>
<dbReference type="Gene3D" id="1.20.120.350">
    <property type="entry name" value="Voltage-gated potassium channels. Chain C"/>
    <property type="match status" value="1"/>
</dbReference>
<dbReference type="InterPro" id="IPR005821">
    <property type="entry name" value="Ion_trans_dom"/>
</dbReference>
<keyword evidence="7" id="KW-0630">Potassium</keyword>
<evidence type="ECO:0000313" key="15">
    <source>
        <dbReference type="Proteomes" id="UP000640583"/>
    </source>
</evidence>
<evidence type="ECO:0000256" key="12">
    <source>
        <dbReference type="SAM" id="Phobius"/>
    </source>
</evidence>
<feature type="domain" description="Ion transport" evidence="13">
    <location>
        <begin position="27"/>
        <end position="227"/>
    </location>
</feature>
<keyword evidence="15" id="KW-1185">Reference proteome</keyword>
<dbReference type="Proteomes" id="UP000640583">
    <property type="component" value="Unassembled WGS sequence"/>
</dbReference>
<evidence type="ECO:0000256" key="10">
    <source>
        <dbReference type="ARBA" id="ARBA00023136"/>
    </source>
</evidence>
<proteinExistence type="predicted"/>
<keyword evidence="8 12" id="KW-1133">Transmembrane helix</keyword>
<evidence type="ECO:0000259" key="13">
    <source>
        <dbReference type="Pfam" id="PF00520"/>
    </source>
</evidence>
<evidence type="ECO:0000313" key="14">
    <source>
        <dbReference type="EMBL" id="MBI1495330.1"/>
    </source>
</evidence>
<name>A0A8J7J8H4_9RHOB</name>
<protein>
    <submittedName>
        <fullName evidence="14">Ion transporter</fullName>
    </submittedName>
</protein>
<feature type="transmembrane region" description="Helical" evidence="12">
    <location>
        <begin position="81"/>
        <end position="100"/>
    </location>
</feature>
<dbReference type="Gene3D" id="1.10.287.70">
    <property type="match status" value="1"/>
</dbReference>
<evidence type="ECO:0000256" key="6">
    <source>
        <dbReference type="ARBA" id="ARBA00022882"/>
    </source>
</evidence>
<comment type="caution">
    <text evidence="14">The sequence shown here is derived from an EMBL/GenBank/DDBJ whole genome shotgun (WGS) entry which is preliminary data.</text>
</comment>
<keyword evidence="5" id="KW-0631">Potassium channel</keyword>
<dbReference type="GO" id="GO:0008076">
    <property type="term" value="C:voltage-gated potassium channel complex"/>
    <property type="evidence" value="ECO:0007669"/>
    <property type="project" value="InterPro"/>
</dbReference>
<feature type="transmembrane region" description="Helical" evidence="12">
    <location>
        <begin position="203"/>
        <end position="228"/>
    </location>
</feature>
<comment type="subcellular location">
    <subcellularLocation>
        <location evidence="1">Membrane</location>
        <topology evidence="1">Multi-pass membrane protein</topology>
    </subcellularLocation>
</comment>
<keyword evidence="3" id="KW-0633">Potassium transport</keyword>
<evidence type="ECO:0000256" key="7">
    <source>
        <dbReference type="ARBA" id="ARBA00022958"/>
    </source>
</evidence>
<dbReference type="Pfam" id="PF00520">
    <property type="entry name" value="Ion_trans"/>
    <property type="match status" value="1"/>
</dbReference>
<sequence>MTRQDIILILDGGHPTVGYTVSTGLNVLIGLSAVAIALETVPGLPDWAGSLLWKFEVFILSVFILEYALKVICSPKPLKYIFSFWGIIDLLSCAPALALLNPHWQAVRTLRLMRILRMLKPFHSSRILFRLRDALHLVKGELYVFGILSGVMLYISSVGIYLFEHDAQPDVFTSIPESFWWAIASFTTVGYGDMVPITTGGRFFTAIVLFIGLGIVAVPSAIITTALLETQTNLRPLRDEEKNKTEPDDQHGRDQ</sequence>
<evidence type="ECO:0000256" key="5">
    <source>
        <dbReference type="ARBA" id="ARBA00022826"/>
    </source>
</evidence>
<dbReference type="PANTHER" id="PTHR11537:SF254">
    <property type="entry name" value="POTASSIUM VOLTAGE-GATED CHANNEL PROTEIN SHAB"/>
    <property type="match status" value="1"/>
</dbReference>
<feature type="transmembrane region" description="Helical" evidence="12">
    <location>
        <begin position="142"/>
        <end position="163"/>
    </location>
</feature>
<evidence type="ECO:0000256" key="4">
    <source>
        <dbReference type="ARBA" id="ARBA00022692"/>
    </source>
</evidence>
<dbReference type="GO" id="GO:0005249">
    <property type="term" value="F:voltage-gated potassium channel activity"/>
    <property type="evidence" value="ECO:0007669"/>
    <property type="project" value="InterPro"/>
</dbReference>
<reference evidence="14" key="1">
    <citation type="submission" date="2020-10" db="EMBL/GenBank/DDBJ databases">
        <title>Paenihalocynthiibacter styelae gen. nov., sp. nov., isolated from stalked sea squirt Styela clava.</title>
        <authorList>
            <person name="Kim Y.-O."/>
            <person name="Yoon J.-H."/>
        </authorList>
    </citation>
    <scope>NUCLEOTIDE SEQUENCE</scope>
    <source>
        <strain evidence="14">MYP1-1</strain>
    </source>
</reference>
<dbReference type="PRINTS" id="PR00169">
    <property type="entry name" value="KCHANNEL"/>
</dbReference>
<keyword evidence="6" id="KW-0851">Voltage-gated channel</keyword>
<dbReference type="GO" id="GO:0001508">
    <property type="term" value="P:action potential"/>
    <property type="evidence" value="ECO:0007669"/>
    <property type="project" value="TreeGrafter"/>
</dbReference>
<accession>A0A8J7J8H4</accession>
<gene>
    <name evidence="14" type="ORF">H1D41_16935</name>
</gene>
<evidence type="ECO:0000256" key="11">
    <source>
        <dbReference type="ARBA" id="ARBA00023303"/>
    </source>
</evidence>
<dbReference type="InterPro" id="IPR027359">
    <property type="entry name" value="Volt_channel_dom_sf"/>
</dbReference>
<keyword evidence="11" id="KW-0407">Ion channel</keyword>
<feature type="transmembrane region" description="Helical" evidence="12">
    <location>
        <begin position="16"/>
        <end position="38"/>
    </location>
</feature>
<evidence type="ECO:0000256" key="9">
    <source>
        <dbReference type="ARBA" id="ARBA00023065"/>
    </source>
</evidence>
<dbReference type="InterPro" id="IPR028325">
    <property type="entry name" value="VG_K_chnl"/>
</dbReference>
<dbReference type="EMBL" id="JADCKQ010000018">
    <property type="protein sequence ID" value="MBI1495330.1"/>
    <property type="molecule type" value="Genomic_DNA"/>
</dbReference>
<evidence type="ECO:0000256" key="8">
    <source>
        <dbReference type="ARBA" id="ARBA00022989"/>
    </source>
</evidence>
<dbReference type="PANTHER" id="PTHR11537">
    <property type="entry name" value="VOLTAGE-GATED POTASSIUM CHANNEL"/>
    <property type="match status" value="1"/>
</dbReference>
<keyword evidence="10 12" id="KW-0472">Membrane</keyword>
<keyword evidence="2" id="KW-0813">Transport</keyword>
<feature type="transmembrane region" description="Helical" evidence="12">
    <location>
        <begin position="50"/>
        <end position="69"/>
    </location>
</feature>
<evidence type="ECO:0000256" key="2">
    <source>
        <dbReference type="ARBA" id="ARBA00022448"/>
    </source>
</evidence>
<keyword evidence="9" id="KW-0406">Ion transport</keyword>
<dbReference type="AlphaFoldDB" id="A0A8J7J8H4"/>
<evidence type="ECO:0000256" key="1">
    <source>
        <dbReference type="ARBA" id="ARBA00004141"/>
    </source>
</evidence>